<dbReference type="HOGENOM" id="CLU_3030280_0_0_11"/>
<protein>
    <submittedName>
        <fullName evidence="1">Uncharacterized protein</fullName>
    </submittedName>
</protein>
<dbReference type="AlphaFoldDB" id="S4MP86"/>
<reference evidence="1 2" key="1">
    <citation type="submission" date="2013-02" db="EMBL/GenBank/DDBJ databases">
        <title>Draft Genome Sequence of Streptomyces afghaniensis, Which Produces Compounds of the Julimycin B-Complex.</title>
        <authorList>
            <person name="Gruening B.A."/>
            <person name="Praeg A."/>
            <person name="Erxleben A."/>
            <person name="Guenther S."/>
            <person name="Fiedler H.-P."/>
            <person name="Goodfellow M."/>
            <person name="Mueller M."/>
        </authorList>
    </citation>
    <scope>NUCLEOTIDE SEQUENCE [LARGE SCALE GENOMIC DNA]</scope>
    <source>
        <strain evidence="1 2">772</strain>
    </source>
</reference>
<keyword evidence="2" id="KW-1185">Reference proteome</keyword>
<dbReference type="EMBL" id="AOPY01001455">
    <property type="protein sequence ID" value="EPJ38521.1"/>
    <property type="molecule type" value="Genomic_DNA"/>
</dbReference>
<proteinExistence type="predicted"/>
<sequence length="55" mass="6069">MLGRNLPGCYDCLAGRMLSAAENPALKRDMWDMYDHDSALGIHGYLEHHAVIAAP</sequence>
<evidence type="ECO:0000313" key="1">
    <source>
        <dbReference type="EMBL" id="EPJ38521.1"/>
    </source>
</evidence>
<gene>
    <name evidence="1" type="ORF">STAFG_4387</name>
</gene>
<dbReference type="PATRIC" id="fig|1283301.3.peg.4359"/>
<dbReference type="Proteomes" id="UP000015001">
    <property type="component" value="Unassembled WGS sequence"/>
</dbReference>
<accession>S4MP86</accession>
<comment type="caution">
    <text evidence="1">The sequence shown here is derived from an EMBL/GenBank/DDBJ whole genome shotgun (WGS) entry which is preliminary data.</text>
</comment>
<organism evidence="1 2">
    <name type="scientific">Streptomyces afghaniensis 772</name>
    <dbReference type="NCBI Taxonomy" id="1283301"/>
    <lineage>
        <taxon>Bacteria</taxon>
        <taxon>Bacillati</taxon>
        <taxon>Actinomycetota</taxon>
        <taxon>Actinomycetes</taxon>
        <taxon>Kitasatosporales</taxon>
        <taxon>Streptomycetaceae</taxon>
        <taxon>Streptomyces</taxon>
    </lineage>
</organism>
<name>S4MP86_9ACTN</name>
<evidence type="ECO:0000313" key="2">
    <source>
        <dbReference type="Proteomes" id="UP000015001"/>
    </source>
</evidence>